<dbReference type="GO" id="GO:0016787">
    <property type="term" value="F:hydrolase activity"/>
    <property type="evidence" value="ECO:0007669"/>
    <property type="project" value="UniProtKB-KW"/>
</dbReference>
<sequence>MVFLSFRERMKALTTMAESKGKPAVKGPPTKSAKESKLWTLVCLAREVGGDADGIQDYNSLIDEKRKLARELNDKTKEVSLLNQELAHHHAGAAKERSVLTQAFGEQYKIFDQKNTLLQHCRGEVEKLMAEMKSSNDRDEARQKQFAKLEFDAKSASTAYDRLQKKVDTMERDCLVHRTQLQAAQAERDDQKMKLRQARADLGHDSFHALDEDGGRERDLYTPQTAETNKPSLTVLSSRDRLVSLSKMAHGIVKEFMSNPEVPAASYSSLQSLQNRNPNIPLSPGATKEAILMRRAAGEAVFCEATMEHVFRPFLIPDDFRQAAEDMLDFFQDERELQRIFRHLVNQLLGDADIRAVNAAAATTDTIFTSLARQAAHAWVSEAQTAEDVVEVTMPGSKDEPLGSYEEYGARQNGKAGVANHDGSDAEPDNRACRHTSKEWSAELRGGALAGFLNEGDCLATVFALIKSWAPETWVAIARKEYRYSEHDDNSEYRTMSDGKFEDFQQADADASKESQVIADVIPLIEGTVGDRRCVARQTPLTNLDHLTDGTLVTVHA</sequence>
<evidence type="ECO:0000256" key="2">
    <source>
        <dbReference type="SAM" id="MobiDB-lite"/>
    </source>
</evidence>
<keyword evidence="3" id="KW-0378">Hydrolase</keyword>
<feature type="compositionally biased region" description="Basic and acidic residues" evidence="2">
    <location>
        <begin position="205"/>
        <end position="220"/>
    </location>
</feature>
<evidence type="ECO:0000256" key="1">
    <source>
        <dbReference type="SAM" id="Coils"/>
    </source>
</evidence>
<accession>A0AB34FFQ3</accession>
<feature type="coiled-coil region" evidence="1">
    <location>
        <begin position="118"/>
        <end position="201"/>
    </location>
</feature>
<dbReference type="AlphaFoldDB" id="A0AB34FFQ3"/>
<feature type="region of interest" description="Disordered" evidence="2">
    <location>
        <begin position="205"/>
        <end position="230"/>
    </location>
</feature>
<organism evidence="3 4">
    <name type="scientific">Purpureocillium lavendulum</name>
    <dbReference type="NCBI Taxonomy" id="1247861"/>
    <lineage>
        <taxon>Eukaryota</taxon>
        <taxon>Fungi</taxon>
        <taxon>Dikarya</taxon>
        <taxon>Ascomycota</taxon>
        <taxon>Pezizomycotina</taxon>
        <taxon>Sordariomycetes</taxon>
        <taxon>Hypocreomycetidae</taxon>
        <taxon>Hypocreales</taxon>
        <taxon>Ophiocordycipitaceae</taxon>
        <taxon>Purpureocillium</taxon>
    </lineage>
</organism>
<evidence type="ECO:0000313" key="4">
    <source>
        <dbReference type="Proteomes" id="UP001163105"/>
    </source>
</evidence>
<comment type="caution">
    <text evidence="3">The sequence shown here is derived from an EMBL/GenBank/DDBJ whole genome shotgun (WGS) entry which is preliminary data.</text>
</comment>
<dbReference type="Proteomes" id="UP001163105">
    <property type="component" value="Unassembled WGS sequence"/>
</dbReference>
<keyword evidence="4" id="KW-1185">Reference proteome</keyword>
<dbReference type="EMBL" id="JAQHRD010000012">
    <property type="protein sequence ID" value="KAJ6437509.1"/>
    <property type="molecule type" value="Genomic_DNA"/>
</dbReference>
<protein>
    <submittedName>
        <fullName evidence="3">Glycoside hydrolase family 79 protein</fullName>
    </submittedName>
</protein>
<keyword evidence="1" id="KW-0175">Coiled coil</keyword>
<reference evidence="3" key="1">
    <citation type="submission" date="2023-01" db="EMBL/GenBank/DDBJ databases">
        <title>The growth and conidiation of Purpureocillium lavendulum are regulated by nitrogen source and histone H3K14 acetylation.</title>
        <authorList>
            <person name="Tang P."/>
            <person name="Han J."/>
            <person name="Zhang C."/>
            <person name="Tang P."/>
            <person name="Qi F."/>
            <person name="Zhang K."/>
            <person name="Liang L."/>
        </authorList>
    </citation>
    <scope>NUCLEOTIDE SEQUENCE</scope>
    <source>
        <strain evidence="3">YMF1.00683</strain>
    </source>
</reference>
<gene>
    <name evidence="3" type="ORF">O9K51_10068</name>
</gene>
<proteinExistence type="predicted"/>
<name>A0AB34FFQ3_9HYPO</name>
<evidence type="ECO:0000313" key="3">
    <source>
        <dbReference type="EMBL" id="KAJ6437509.1"/>
    </source>
</evidence>
<feature type="coiled-coil region" evidence="1">
    <location>
        <begin position="55"/>
        <end position="85"/>
    </location>
</feature>